<comment type="similarity">
    <text evidence="1">Belongs to the anhydro-N-acetylmuramic acid kinase family.</text>
</comment>
<dbReference type="GO" id="GO:0006040">
    <property type="term" value="P:amino sugar metabolic process"/>
    <property type="evidence" value="ECO:0007669"/>
    <property type="project" value="InterPro"/>
</dbReference>
<reference evidence="2 3" key="1">
    <citation type="journal article" date="2014" name="BMC Genomics">
        <title>A genomic perspective on a new bacterial genus and species from the Alcaligenaceae family, Basilea psittacipulmonis.</title>
        <authorList>
            <person name="Whiteson K.L."/>
            <person name="Hernandez D."/>
            <person name="Lazarevic V."/>
            <person name="Gaia N."/>
            <person name="Farinelli L."/>
            <person name="Francois P."/>
            <person name="Pilo P."/>
            <person name="Frey J."/>
            <person name="Schrenzel J."/>
        </authorList>
    </citation>
    <scope>NUCLEOTIDE SEQUENCE [LARGE SCALE GENOMIC DNA]</scope>
    <source>
        <strain evidence="2 3">DSM 24701</strain>
    </source>
</reference>
<dbReference type="GO" id="GO:0097175">
    <property type="term" value="P:1,6-anhydro-N-acetyl-beta-muramic acid catabolic process"/>
    <property type="evidence" value="ECO:0007669"/>
    <property type="project" value="UniProtKB-UniRule"/>
</dbReference>
<dbReference type="GO" id="GO:0009254">
    <property type="term" value="P:peptidoglycan turnover"/>
    <property type="evidence" value="ECO:0007669"/>
    <property type="project" value="UniProtKB-UniRule"/>
</dbReference>
<comment type="catalytic activity">
    <reaction evidence="1">
        <text>1,6-anhydro-N-acetyl-beta-muramate + ATP + H2O = N-acetyl-D-muramate 6-phosphate + ADP + H(+)</text>
        <dbReference type="Rhea" id="RHEA:24952"/>
        <dbReference type="ChEBI" id="CHEBI:15377"/>
        <dbReference type="ChEBI" id="CHEBI:15378"/>
        <dbReference type="ChEBI" id="CHEBI:30616"/>
        <dbReference type="ChEBI" id="CHEBI:58690"/>
        <dbReference type="ChEBI" id="CHEBI:58722"/>
        <dbReference type="ChEBI" id="CHEBI:456216"/>
        <dbReference type="EC" id="2.7.1.170"/>
    </reaction>
</comment>
<dbReference type="EMBL" id="CP009238">
    <property type="protein sequence ID" value="AIL32371.1"/>
    <property type="molecule type" value="Genomic_DNA"/>
</dbReference>
<keyword evidence="3" id="KW-1185">Reference proteome</keyword>
<comment type="pathway">
    <text evidence="1">Cell wall biogenesis; peptidoglycan recycling.</text>
</comment>
<dbReference type="UniPathway" id="UPA00343"/>
<dbReference type="AlphaFoldDB" id="A0A077DDZ8"/>
<dbReference type="NCBIfam" id="NF007139">
    <property type="entry name" value="PRK09585.1-3"/>
    <property type="match status" value="1"/>
</dbReference>
<dbReference type="GO" id="GO:0016301">
    <property type="term" value="F:kinase activity"/>
    <property type="evidence" value="ECO:0007669"/>
    <property type="project" value="UniProtKB-KW"/>
</dbReference>
<dbReference type="OrthoDB" id="9763949at2"/>
<protein>
    <recommendedName>
        <fullName evidence="1">Anhydro-N-acetylmuramic acid kinase</fullName>
        <ecNumber evidence="1">2.7.1.170</ecNumber>
    </recommendedName>
    <alternativeName>
        <fullName evidence="1">AnhMurNAc kinase</fullName>
    </alternativeName>
</protein>
<dbReference type="UniPathway" id="UPA00544"/>
<gene>
    <name evidence="1" type="primary">anmK</name>
    <name evidence="2" type="ORF">IX83_02715</name>
</gene>
<dbReference type="PANTHER" id="PTHR30605">
    <property type="entry name" value="ANHYDRO-N-ACETYLMURAMIC ACID KINASE"/>
    <property type="match status" value="1"/>
</dbReference>
<dbReference type="KEGG" id="bpsi:IX83_02715"/>
<keyword evidence="1" id="KW-0067">ATP-binding</keyword>
<dbReference type="Pfam" id="PF03702">
    <property type="entry name" value="AnmK"/>
    <property type="match status" value="1"/>
</dbReference>
<proteinExistence type="inferred from homology"/>
<keyword evidence="1" id="KW-0808">Transferase</keyword>
<evidence type="ECO:0000256" key="1">
    <source>
        <dbReference type="HAMAP-Rule" id="MF_01270"/>
    </source>
</evidence>
<evidence type="ECO:0000313" key="3">
    <source>
        <dbReference type="Proteomes" id="UP000028945"/>
    </source>
</evidence>
<dbReference type="SUPFAM" id="SSF53067">
    <property type="entry name" value="Actin-like ATPase domain"/>
    <property type="match status" value="1"/>
</dbReference>
<dbReference type="HOGENOM" id="CLU_038782_0_0_4"/>
<dbReference type="GO" id="GO:0005524">
    <property type="term" value="F:ATP binding"/>
    <property type="evidence" value="ECO:0007669"/>
    <property type="project" value="UniProtKB-UniRule"/>
</dbReference>
<sequence length="384" mass="42242">MNKQAYYMGMMSGTSTDGIDGVLVSISGKYDQDLKLKCLAHEYVKIDDEWRDILLSLNVSGDNELEKAALASIHLGKLHVALINRLLEKSSLTPSSITAVGVHGQTVRHRPDLGYTIQLNAPAYIAQHSGINVVADFRSADVALQGQGAPFAPLFHHMIFSGSNEESEMVLNLGGIANVSVYPRGMAQKDCYGYDTGPANMLLDAWIQKVLAQPYDEAGQWGSKGQVNDALLNFLYQREPWFELTAPKSTGRDQFNLAWLEQALVDFSEEVADVDVMATLYGLTAYSIMRSLQYQGIQKGRLLICGGGAKNPLLVQYIKQYSEKLSLQLSIQTSDEIGIPSHVIEAAGFAYLAYLHMEKIPVDTRKLTGALHPYILGAFYPGFL</sequence>
<dbReference type="InterPro" id="IPR005338">
    <property type="entry name" value="Anhydro_N_Ac-Mur_kinase"/>
</dbReference>
<keyword evidence="1" id="KW-0418">Kinase</keyword>
<accession>A0A077DDZ8</accession>
<dbReference type="EC" id="2.7.1.170" evidence="1"/>
<name>A0A077DDZ8_9BURK</name>
<dbReference type="STRING" id="1072685.IX83_02715"/>
<dbReference type="RefSeq" id="WP_038498885.1">
    <property type="nucleotide sequence ID" value="NZ_AFWK01000052.1"/>
</dbReference>
<dbReference type="HAMAP" id="MF_01270">
    <property type="entry name" value="AnhMurNAc_kinase"/>
    <property type="match status" value="1"/>
</dbReference>
<keyword evidence="1" id="KW-0547">Nucleotide-binding</keyword>
<dbReference type="Gene3D" id="3.30.420.40">
    <property type="match status" value="2"/>
</dbReference>
<dbReference type="PANTHER" id="PTHR30605:SF0">
    <property type="entry name" value="ANHYDRO-N-ACETYLMURAMIC ACID KINASE"/>
    <property type="match status" value="1"/>
</dbReference>
<dbReference type="Proteomes" id="UP000028945">
    <property type="component" value="Chromosome"/>
</dbReference>
<keyword evidence="1" id="KW-0119">Carbohydrate metabolism</keyword>
<organism evidence="2 3">
    <name type="scientific">Basilea psittacipulmonis DSM 24701</name>
    <dbReference type="NCBI Taxonomy" id="1072685"/>
    <lineage>
        <taxon>Bacteria</taxon>
        <taxon>Pseudomonadati</taxon>
        <taxon>Pseudomonadota</taxon>
        <taxon>Betaproteobacteria</taxon>
        <taxon>Burkholderiales</taxon>
        <taxon>Alcaligenaceae</taxon>
        <taxon>Basilea</taxon>
    </lineage>
</organism>
<dbReference type="eggNOG" id="COG2377">
    <property type="taxonomic scope" value="Bacteria"/>
</dbReference>
<feature type="binding site" evidence="1">
    <location>
        <begin position="13"/>
        <end position="20"/>
    </location>
    <ligand>
        <name>ATP</name>
        <dbReference type="ChEBI" id="CHEBI:30616"/>
    </ligand>
</feature>
<comment type="pathway">
    <text evidence="1">Amino-sugar metabolism; 1,6-anhydro-N-acetylmuramate degradation.</text>
</comment>
<dbReference type="GO" id="GO:0016773">
    <property type="term" value="F:phosphotransferase activity, alcohol group as acceptor"/>
    <property type="evidence" value="ECO:0007669"/>
    <property type="project" value="UniProtKB-UniRule"/>
</dbReference>
<comment type="function">
    <text evidence="1">Catalyzes the specific phosphorylation of 1,6-anhydro-N-acetylmuramic acid (anhMurNAc) with the simultaneous cleavage of the 1,6-anhydro ring, generating MurNAc-6-P. Is required for the utilization of anhMurNAc either imported from the medium or derived from its own cell wall murein, and thus plays a role in cell wall recycling.</text>
</comment>
<evidence type="ECO:0000313" key="2">
    <source>
        <dbReference type="EMBL" id="AIL32371.1"/>
    </source>
</evidence>
<dbReference type="InterPro" id="IPR043129">
    <property type="entry name" value="ATPase_NBD"/>
</dbReference>